<dbReference type="Proteomes" id="UP000053599">
    <property type="component" value="Unassembled WGS sequence"/>
</dbReference>
<evidence type="ECO:0000313" key="2">
    <source>
        <dbReference type="Proteomes" id="UP000053599"/>
    </source>
</evidence>
<evidence type="ECO:0000313" key="1">
    <source>
        <dbReference type="EMBL" id="KIV83641.1"/>
    </source>
</evidence>
<dbReference type="EMBL" id="KN846952">
    <property type="protein sequence ID" value="KIV83641.1"/>
    <property type="molecule type" value="Genomic_DNA"/>
</dbReference>
<dbReference type="HOGENOM" id="CLU_148794_0_0_1"/>
<dbReference type="AlphaFoldDB" id="A0A0D1X747"/>
<gene>
    <name evidence="1" type="ORF">PV11_05646</name>
</gene>
<dbReference type="EMBL" id="KN846952">
    <property type="protein sequence ID" value="KIV83640.1"/>
    <property type="molecule type" value="Genomic_DNA"/>
</dbReference>
<organism evidence="1 2">
    <name type="scientific">Exophiala sideris</name>
    <dbReference type="NCBI Taxonomy" id="1016849"/>
    <lineage>
        <taxon>Eukaryota</taxon>
        <taxon>Fungi</taxon>
        <taxon>Dikarya</taxon>
        <taxon>Ascomycota</taxon>
        <taxon>Pezizomycotina</taxon>
        <taxon>Eurotiomycetes</taxon>
        <taxon>Chaetothyriomycetidae</taxon>
        <taxon>Chaetothyriales</taxon>
        <taxon>Herpotrichiellaceae</taxon>
        <taxon>Exophiala</taxon>
    </lineage>
</organism>
<name>A0A0D1X747_9EURO</name>
<protein>
    <submittedName>
        <fullName evidence="1">Uncharacterized protein</fullName>
    </submittedName>
</protein>
<proteinExistence type="predicted"/>
<accession>A0A0D1X747</accession>
<reference evidence="1 2" key="1">
    <citation type="submission" date="2015-01" db="EMBL/GenBank/DDBJ databases">
        <title>The Genome Sequence of Exophiala sideris CBS121828.</title>
        <authorList>
            <consortium name="The Broad Institute Genomics Platform"/>
            <person name="Cuomo C."/>
            <person name="de Hoog S."/>
            <person name="Gorbushina A."/>
            <person name="Stielow B."/>
            <person name="Teixiera M."/>
            <person name="Abouelleil A."/>
            <person name="Chapman S.B."/>
            <person name="Priest M."/>
            <person name="Young S.K."/>
            <person name="Wortman J."/>
            <person name="Nusbaum C."/>
            <person name="Birren B."/>
        </authorList>
    </citation>
    <scope>NUCLEOTIDE SEQUENCE [LARGE SCALE GENOMIC DNA]</scope>
    <source>
        <strain evidence="1 2">CBS 121828</strain>
    </source>
</reference>
<sequence>MVVQNILNDALIICCCSHSWRHPATTTHQDLRLWRWDSINEIQSELYRDVLPSRHLDGSLLATPTSHLNVVRQVRPRIAGLPKMCQLWYQPVSARQFLLWRGSFATPLILWLRSAVGQLCRAMLINKKAAAQPRPCKKAGIHDEGF</sequence>